<gene>
    <name evidence="3" type="ORF">MENT_LOCUS40945</name>
</gene>
<dbReference type="Proteomes" id="UP000580250">
    <property type="component" value="Unassembled WGS sequence"/>
</dbReference>
<comment type="caution">
    <text evidence="3">The sequence shown here is derived from an EMBL/GenBank/DDBJ whole genome shotgun (WGS) entry which is preliminary data.</text>
</comment>
<feature type="coiled-coil region" evidence="1">
    <location>
        <begin position="443"/>
        <end position="587"/>
    </location>
</feature>
<organism evidence="3 4">
    <name type="scientific">Meloidogyne enterolobii</name>
    <name type="common">Root-knot nematode worm</name>
    <name type="synonym">Meloidogyne mayaguensis</name>
    <dbReference type="NCBI Taxonomy" id="390850"/>
    <lineage>
        <taxon>Eukaryota</taxon>
        <taxon>Metazoa</taxon>
        <taxon>Ecdysozoa</taxon>
        <taxon>Nematoda</taxon>
        <taxon>Chromadorea</taxon>
        <taxon>Rhabditida</taxon>
        <taxon>Tylenchina</taxon>
        <taxon>Tylenchomorpha</taxon>
        <taxon>Tylenchoidea</taxon>
        <taxon>Meloidogynidae</taxon>
        <taxon>Meloidogyninae</taxon>
        <taxon>Meloidogyne</taxon>
    </lineage>
</organism>
<dbReference type="EMBL" id="CAJEWN010000685">
    <property type="protein sequence ID" value="CAD2188304.1"/>
    <property type="molecule type" value="Genomic_DNA"/>
</dbReference>
<name>A0A6V7WMQ3_MELEN</name>
<protein>
    <submittedName>
        <fullName evidence="3">Uncharacterized protein</fullName>
    </submittedName>
</protein>
<evidence type="ECO:0000256" key="2">
    <source>
        <dbReference type="SAM" id="MobiDB-lite"/>
    </source>
</evidence>
<feature type="coiled-coil region" evidence="1">
    <location>
        <begin position="1237"/>
        <end position="1486"/>
    </location>
</feature>
<feature type="region of interest" description="Disordered" evidence="2">
    <location>
        <begin position="115"/>
        <end position="155"/>
    </location>
</feature>
<keyword evidence="1" id="KW-0175">Coiled coil</keyword>
<evidence type="ECO:0000313" key="3">
    <source>
        <dbReference type="EMBL" id="CAD2188304.1"/>
    </source>
</evidence>
<feature type="coiled-coil region" evidence="1">
    <location>
        <begin position="756"/>
        <end position="856"/>
    </location>
</feature>
<feature type="coiled-coil region" evidence="1">
    <location>
        <begin position="911"/>
        <end position="1211"/>
    </location>
</feature>
<accession>A0A6V7WMQ3</accession>
<feature type="coiled-coil region" evidence="1">
    <location>
        <begin position="297"/>
        <end position="331"/>
    </location>
</feature>
<feature type="region of interest" description="Disordered" evidence="2">
    <location>
        <begin position="640"/>
        <end position="679"/>
    </location>
</feature>
<proteinExistence type="predicted"/>
<dbReference type="OrthoDB" id="5902923at2759"/>
<evidence type="ECO:0000256" key="1">
    <source>
        <dbReference type="SAM" id="Coils"/>
    </source>
</evidence>
<sequence length="1496" mass="177363">MLLFTPSVAAAFCSSYDKRRKYHKPLSLKGRGMSVPSLYFGEENEEMETSGALNENIPQQSSLVDLHQIPGELWLTRRRIEAGVREQRKQREMLTNVQERLAQCRLERTKQSKFERRITSPFRLPRSHSPPNSSERFAPTYHLPDRPSTSHKRQQISTFAITTGDEFSRNIFNEDESINIPERQFRNRLTALEQQMERLNLFTAQSLSSKLEEENFFQEKTKKELIIQRKTKELIEEFIKLKRKINQLRENTKLELKEVNSEFGERMETLMRQLKREMILKRRTFTDEVEKSKEKEINILRAENQKLISSYEDAETRAELSENRLKELLEKIWAIPSLNNENIENSFSSISSNNYLPSIDNLIIAIRLSIDRASFSSLEAYRAKAREELTNERLKSEKELRNIEREAKLQLERRESEWAAERLNLLTELENAKAAKSIESAQIVAKRVEMDKSQMRIQSLEEQLNRLSTELSAERNKYLIELTENNERFQTEITEYQTTITDLEEQLFAEQKERQTIQILTNELKESKIALNEELLEASTRLSNVESQLAIALQNTEEITNKLRREGRELANKLVDTEAEIETLKEMNGMQILNVQIKIGKHKVNYLQKQKHKKQREMLTNVQERLAQCRLERTKQSKFERRITSPFRLPRSHSPPNSSERFAPTYHLPERPSTSHKRQQISTFAISTGDEFSRNIFNEDESINIPERQFRNRLTALEQQMERLNLFTAQSLSSKLEEENFFEEKTKKELIFQRKTKELIEEFAKLKRKINQLRENTKLELKEVNSEFGERMEALMRQLKREMILKRRTLTDEVEKSKEKEINNLRAENQKLISSYEDAENRAELSENRLKELLEKIWAIPSLNNENIENPFSSISSDNYLPSIDNLIIAIRLSIDRASFSSLEAYRAKAREELTNERLKSEKELKNIEREAKLQLERRESEWAAERLELLTELENERANKSIESEKMETKRVEMDKSQMRIQSLEEQLNHLSTQLSDERNKYLIKLTENNERFQTEITEYQTTIANLEEQLFAEQKERQTIQILTDELKEAKIALNEELLEASTRLSNVESQLAIALQNTEEITNKLRREGRELANKLVDTEAEIETLKEQLKTSEKRLKKERDEWHADIERADKDWKAQSKLLTKAETQKKELIKELNIANSKLNEIELKLESRIQKEQTLRTELIKLKEELAEERIQAENVFEEKEKEFKKEIDRLKFELLERSNELTLTIEREAELTVKLEDAEHRLTKASELCKRLTKELDELSEKSFVQNTSTEKLLADLDEAKGEIIIYKGSLEEQKRRNIQLETEIRQLEKERVRIENIFEKWKNKEEKQKLNIKEDLNSLEILIKNWEEKIFGNLVKNEDKLTKRVKELIEELFKQNIKKINELENENNIYSNKLISEQQKIISNLKEEISLKNNEFNKLLNLFEKSKNEKEIKLNEEYSEAERDWLKRKRILERRLEELEQTLNIERTENIKEIEKDCKSIVSMYF</sequence>
<evidence type="ECO:0000313" key="4">
    <source>
        <dbReference type="Proteomes" id="UP000580250"/>
    </source>
</evidence>
<reference evidence="3 4" key="1">
    <citation type="submission" date="2020-08" db="EMBL/GenBank/DDBJ databases">
        <authorList>
            <person name="Koutsovoulos G."/>
            <person name="Danchin GJ E."/>
        </authorList>
    </citation>
    <scope>NUCLEOTIDE SEQUENCE [LARGE SCALE GENOMIC DNA]</scope>
</reference>
<feature type="coiled-coil region" evidence="1">
    <location>
        <begin position="386"/>
        <end position="413"/>
    </location>
</feature>
<feature type="coiled-coil region" evidence="1">
    <location>
        <begin position="231"/>
        <end position="262"/>
    </location>
</feature>